<gene>
    <name evidence="1" type="ORF">MLD38_039890</name>
</gene>
<name>A0ACB9L3L3_9MYRT</name>
<protein>
    <submittedName>
        <fullName evidence="1">Uncharacterized protein</fullName>
    </submittedName>
</protein>
<comment type="caution">
    <text evidence="1">The sequence shown here is derived from an EMBL/GenBank/DDBJ whole genome shotgun (WGS) entry which is preliminary data.</text>
</comment>
<dbReference type="Proteomes" id="UP001057402">
    <property type="component" value="Chromosome 12"/>
</dbReference>
<keyword evidence="2" id="KW-1185">Reference proteome</keyword>
<evidence type="ECO:0000313" key="1">
    <source>
        <dbReference type="EMBL" id="KAI4304369.1"/>
    </source>
</evidence>
<dbReference type="EMBL" id="CM042891">
    <property type="protein sequence ID" value="KAI4304369.1"/>
    <property type="molecule type" value="Genomic_DNA"/>
</dbReference>
<reference evidence="2" key="1">
    <citation type="journal article" date="2023" name="Front. Plant Sci.">
        <title>Chromosomal-level genome assembly of Melastoma candidum provides insights into trichome evolution.</title>
        <authorList>
            <person name="Zhong Y."/>
            <person name="Wu W."/>
            <person name="Sun C."/>
            <person name="Zou P."/>
            <person name="Liu Y."/>
            <person name="Dai S."/>
            <person name="Zhou R."/>
        </authorList>
    </citation>
    <scope>NUCLEOTIDE SEQUENCE [LARGE SCALE GENOMIC DNA]</scope>
</reference>
<proteinExistence type="predicted"/>
<accession>A0ACB9L3L3</accession>
<sequence>MAVMSNDNEDVPFPIPTWDFEFPEHPLPCVSDFRDFLDGPSFSKGNWGDVDGDEGSSVVNAAEEEEEENKRFWDFQHDLLQGIMCRSHSAESRVRNSTKEALRKIEATGDSCPCGRTMSDCRSCLIREVYSHLHGSGYDVGICKSKWRSSSCIPSGEHTFLDVVDNSSSKRGEIRVIVELNFRAEFEIARASEDYNRLLQRLPEVFVGKVERLQGGIKAMCAAAKRCMKEKGMHVGPWRKQRYMQAKWLGSYQRTVPSPVRHPIELPQPPRGPRASMLRMDLLDNMPPLVHCTTVAVV</sequence>
<organism evidence="1 2">
    <name type="scientific">Melastoma candidum</name>
    <dbReference type="NCBI Taxonomy" id="119954"/>
    <lineage>
        <taxon>Eukaryota</taxon>
        <taxon>Viridiplantae</taxon>
        <taxon>Streptophyta</taxon>
        <taxon>Embryophyta</taxon>
        <taxon>Tracheophyta</taxon>
        <taxon>Spermatophyta</taxon>
        <taxon>Magnoliopsida</taxon>
        <taxon>eudicotyledons</taxon>
        <taxon>Gunneridae</taxon>
        <taxon>Pentapetalae</taxon>
        <taxon>rosids</taxon>
        <taxon>malvids</taxon>
        <taxon>Myrtales</taxon>
        <taxon>Melastomataceae</taxon>
        <taxon>Melastomatoideae</taxon>
        <taxon>Melastomateae</taxon>
        <taxon>Melastoma</taxon>
    </lineage>
</organism>
<evidence type="ECO:0000313" key="2">
    <source>
        <dbReference type="Proteomes" id="UP001057402"/>
    </source>
</evidence>